<dbReference type="PANTHER" id="PTHR35089:SF1">
    <property type="entry name" value="CHAPERONE PROTEIN SKP"/>
    <property type="match status" value="1"/>
</dbReference>
<evidence type="ECO:0000313" key="6">
    <source>
        <dbReference type="Proteomes" id="UP000057609"/>
    </source>
</evidence>
<evidence type="ECO:0000256" key="2">
    <source>
        <dbReference type="ARBA" id="ARBA00022729"/>
    </source>
</evidence>
<dbReference type="GO" id="GO:0005829">
    <property type="term" value="C:cytosol"/>
    <property type="evidence" value="ECO:0007669"/>
    <property type="project" value="TreeGrafter"/>
</dbReference>
<feature type="signal peptide" evidence="4">
    <location>
        <begin position="1"/>
        <end position="22"/>
    </location>
</feature>
<dbReference type="GO" id="GO:0050821">
    <property type="term" value="P:protein stabilization"/>
    <property type="evidence" value="ECO:0007669"/>
    <property type="project" value="TreeGrafter"/>
</dbReference>
<evidence type="ECO:0000256" key="1">
    <source>
        <dbReference type="ARBA" id="ARBA00009091"/>
    </source>
</evidence>
<keyword evidence="3" id="KW-0175">Coiled coil</keyword>
<evidence type="ECO:0000256" key="3">
    <source>
        <dbReference type="SAM" id="Coils"/>
    </source>
</evidence>
<dbReference type="HOGENOM" id="CLU_101388_3_0_7"/>
<protein>
    <submittedName>
        <fullName evidence="5">Membrane protein</fullName>
    </submittedName>
</protein>
<dbReference type="RefSeq" id="WP_039742954.1">
    <property type="nucleotide sequence ID" value="NZ_CP009788.1"/>
</dbReference>
<name>A0A0B5BF02_9BACT</name>
<dbReference type="InterPro" id="IPR005632">
    <property type="entry name" value="Chaperone_Skp"/>
</dbReference>
<dbReference type="FunFam" id="3.30.910.20:FF:000007">
    <property type="entry name" value="Cationic outer membrane protein"/>
    <property type="match status" value="1"/>
</dbReference>
<organism evidence="5 6">
    <name type="scientific">Geobacter pickeringii</name>
    <dbReference type="NCBI Taxonomy" id="345632"/>
    <lineage>
        <taxon>Bacteria</taxon>
        <taxon>Pseudomonadati</taxon>
        <taxon>Thermodesulfobacteriota</taxon>
        <taxon>Desulfuromonadia</taxon>
        <taxon>Geobacterales</taxon>
        <taxon>Geobacteraceae</taxon>
        <taxon>Geobacter</taxon>
    </lineage>
</organism>
<dbReference type="OrthoDB" id="5432254at2"/>
<evidence type="ECO:0000256" key="4">
    <source>
        <dbReference type="SAM" id="SignalP"/>
    </source>
</evidence>
<dbReference type="Gene3D" id="3.30.910.20">
    <property type="entry name" value="Skp domain"/>
    <property type="match status" value="1"/>
</dbReference>
<reference evidence="5 6" key="1">
    <citation type="journal article" date="2015" name="Genome Announc.">
        <title>Complete Genome of Geobacter pickeringii G13T, a Metal-Reducing Isolate from Sedimentary Kaolin Deposits.</title>
        <authorList>
            <person name="Badalamenti J.P."/>
            <person name="Bond D.R."/>
        </authorList>
    </citation>
    <scope>NUCLEOTIDE SEQUENCE [LARGE SCALE GENOMIC DNA]</scope>
    <source>
        <strain evidence="5 6">G13</strain>
    </source>
</reference>
<dbReference type="KEGG" id="gpi:GPICK_10500"/>
<dbReference type="STRING" id="345632.GPICK_10500"/>
<keyword evidence="6" id="KW-1185">Reference proteome</keyword>
<dbReference type="GO" id="GO:0051082">
    <property type="term" value="F:unfolded protein binding"/>
    <property type="evidence" value="ECO:0007669"/>
    <property type="project" value="InterPro"/>
</dbReference>
<gene>
    <name evidence="5" type="ORF">GPICK_10500</name>
</gene>
<dbReference type="EMBL" id="CP009788">
    <property type="protein sequence ID" value="AJE03724.1"/>
    <property type="molecule type" value="Genomic_DNA"/>
</dbReference>
<comment type="similarity">
    <text evidence="1">Belongs to the Skp family.</text>
</comment>
<dbReference type="Pfam" id="PF03938">
    <property type="entry name" value="OmpH"/>
    <property type="match status" value="1"/>
</dbReference>
<keyword evidence="2 4" id="KW-0732">Signal</keyword>
<dbReference type="InterPro" id="IPR024930">
    <property type="entry name" value="Skp_dom_sf"/>
</dbReference>
<dbReference type="SUPFAM" id="SSF111384">
    <property type="entry name" value="OmpH-like"/>
    <property type="match status" value="1"/>
</dbReference>
<sequence>MKRIVAAAVVSLSLMAAPVAFGADGVKLGYIDMQKALNLSEAGKEAKEQLAAKVKKYQDEINGKQEELKKLKDDLEKQSVLLSEAARSAKEKDYQQKLKEFQRFTKDAQDELQARDEEFTKKIIEELERLVQEFGRKNGYTFIFVRNEGMIFVDDKADVTDEVLKSFNSTRKK</sequence>
<dbReference type="SMART" id="SM00935">
    <property type="entry name" value="OmpH"/>
    <property type="match status" value="1"/>
</dbReference>
<proteinExistence type="inferred from homology"/>
<dbReference type="Proteomes" id="UP000057609">
    <property type="component" value="Chromosome"/>
</dbReference>
<feature type="chain" id="PRO_5002112629" evidence="4">
    <location>
        <begin position="23"/>
        <end position="173"/>
    </location>
</feature>
<dbReference type="PANTHER" id="PTHR35089">
    <property type="entry name" value="CHAPERONE PROTEIN SKP"/>
    <property type="match status" value="1"/>
</dbReference>
<feature type="coiled-coil region" evidence="3">
    <location>
        <begin position="40"/>
        <end position="92"/>
    </location>
</feature>
<accession>A0A0B5BF02</accession>
<dbReference type="AlphaFoldDB" id="A0A0B5BF02"/>
<evidence type="ECO:0000313" key="5">
    <source>
        <dbReference type="EMBL" id="AJE03724.1"/>
    </source>
</evidence>